<evidence type="ECO:0000313" key="7">
    <source>
        <dbReference type="Proteomes" id="UP000326759"/>
    </source>
</evidence>
<dbReference type="PANTHER" id="PTHR23291">
    <property type="entry name" value="BAX INHIBITOR-RELATED"/>
    <property type="match status" value="1"/>
</dbReference>
<feature type="transmembrane region" description="Helical" evidence="5">
    <location>
        <begin position="27"/>
        <end position="48"/>
    </location>
</feature>
<dbReference type="Proteomes" id="UP000326759">
    <property type="component" value="Unassembled WGS sequence"/>
</dbReference>
<keyword evidence="4 5" id="KW-0472">Membrane</keyword>
<evidence type="ECO:0000256" key="1">
    <source>
        <dbReference type="ARBA" id="ARBA00004141"/>
    </source>
</evidence>
<evidence type="ECO:0000256" key="4">
    <source>
        <dbReference type="ARBA" id="ARBA00023136"/>
    </source>
</evidence>
<evidence type="ECO:0000313" key="6">
    <source>
        <dbReference type="EMBL" id="KAB7505158.1"/>
    </source>
</evidence>
<gene>
    <name evidence="6" type="primary">GRINA_0</name>
    <name evidence="6" type="ORF">Anas_12242</name>
</gene>
<feature type="transmembrane region" description="Helical" evidence="5">
    <location>
        <begin position="71"/>
        <end position="95"/>
    </location>
</feature>
<keyword evidence="2 5" id="KW-0812">Transmembrane</keyword>
<evidence type="ECO:0000256" key="3">
    <source>
        <dbReference type="ARBA" id="ARBA00022989"/>
    </source>
</evidence>
<sequence>MAVGITTILVFTLTLFAFQTKIDFTVASGFVLISLVILVIFGVFAVIFRDRILSILLIGGHHKYAISPEEYIFAALSLYLDVIMLFMQILSLIGLSRS</sequence>
<organism evidence="6 7">
    <name type="scientific">Armadillidium nasatum</name>
    <dbReference type="NCBI Taxonomy" id="96803"/>
    <lineage>
        <taxon>Eukaryota</taxon>
        <taxon>Metazoa</taxon>
        <taxon>Ecdysozoa</taxon>
        <taxon>Arthropoda</taxon>
        <taxon>Crustacea</taxon>
        <taxon>Multicrustacea</taxon>
        <taxon>Malacostraca</taxon>
        <taxon>Eumalacostraca</taxon>
        <taxon>Peracarida</taxon>
        <taxon>Isopoda</taxon>
        <taxon>Oniscidea</taxon>
        <taxon>Crinocheta</taxon>
        <taxon>Armadillidiidae</taxon>
        <taxon>Armadillidium</taxon>
    </lineage>
</organism>
<comment type="caution">
    <text evidence="6">The sequence shown here is derived from an EMBL/GenBank/DDBJ whole genome shotgun (WGS) entry which is preliminary data.</text>
</comment>
<dbReference type="InterPro" id="IPR006214">
    <property type="entry name" value="Bax_inhibitor_1-related"/>
</dbReference>
<dbReference type="PANTHER" id="PTHR23291:SF47">
    <property type="entry name" value="TRANSMEMBRANE BAX INHIBITOR MOTIF CONTAINING 7"/>
    <property type="match status" value="1"/>
</dbReference>
<evidence type="ECO:0000256" key="2">
    <source>
        <dbReference type="ARBA" id="ARBA00022692"/>
    </source>
</evidence>
<evidence type="ECO:0000256" key="5">
    <source>
        <dbReference type="RuleBase" id="RU004379"/>
    </source>
</evidence>
<dbReference type="GO" id="GO:0016020">
    <property type="term" value="C:membrane"/>
    <property type="evidence" value="ECO:0007669"/>
    <property type="project" value="UniProtKB-SubCell"/>
</dbReference>
<accession>A0A5N5TGE3</accession>
<comment type="subcellular location">
    <subcellularLocation>
        <location evidence="1">Membrane</location>
        <topology evidence="1">Multi-pass membrane protein</topology>
    </subcellularLocation>
</comment>
<keyword evidence="7" id="KW-1185">Reference proteome</keyword>
<dbReference type="OrthoDB" id="7933078at2759"/>
<keyword evidence="3 5" id="KW-1133">Transmembrane helix</keyword>
<comment type="caution">
    <text evidence="5">Lacks conserved residue(s) required for the propagation of feature annotation.</text>
</comment>
<proteinExistence type="inferred from homology"/>
<comment type="similarity">
    <text evidence="5">Belongs to the BI1 family.</text>
</comment>
<reference evidence="6 7" key="1">
    <citation type="journal article" date="2019" name="PLoS Biol.">
        <title>Sex chromosomes control vertical transmission of feminizing Wolbachia symbionts in an isopod.</title>
        <authorList>
            <person name="Becking T."/>
            <person name="Chebbi M.A."/>
            <person name="Giraud I."/>
            <person name="Moumen B."/>
            <person name="Laverre T."/>
            <person name="Caubet Y."/>
            <person name="Peccoud J."/>
            <person name="Gilbert C."/>
            <person name="Cordaux R."/>
        </authorList>
    </citation>
    <scope>NUCLEOTIDE SEQUENCE [LARGE SCALE GENOMIC DNA]</scope>
    <source>
        <strain evidence="6">ANa2</strain>
        <tissue evidence="6">Whole body excluding digestive tract and cuticle</tissue>
    </source>
</reference>
<protein>
    <submittedName>
        <fullName evidence="6">Protein lifeguard 1</fullName>
    </submittedName>
</protein>
<name>A0A5N5TGE3_9CRUS</name>
<dbReference type="AlphaFoldDB" id="A0A5N5TGE3"/>
<dbReference type="EMBL" id="SEYY01001688">
    <property type="protein sequence ID" value="KAB7505158.1"/>
    <property type="molecule type" value="Genomic_DNA"/>
</dbReference>